<protein>
    <submittedName>
        <fullName evidence="1">Uncharacterized protein</fullName>
    </submittedName>
</protein>
<proteinExistence type="predicted"/>
<dbReference type="AlphaFoldDB" id="A0AAW4W5I5"/>
<comment type="caution">
    <text evidence="1">The sequence shown here is derived from an EMBL/GenBank/DDBJ whole genome shotgun (WGS) entry which is preliminary data.</text>
</comment>
<reference evidence="1 2" key="1">
    <citation type="submission" date="2021-10" db="EMBL/GenBank/DDBJ databases">
        <title>Anaerobic single-cell dispensing facilitates the cultivation of human gut bacteria.</title>
        <authorList>
            <person name="Afrizal A."/>
        </authorList>
    </citation>
    <scope>NUCLEOTIDE SEQUENCE [LARGE SCALE GENOMIC DNA]</scope>
    <source>
        <strain evidence="1 2">CLA-AA-H217</strain>
    </source>
</reference>
<gene>
    <name evidence="1" type="ORF">LKD40_05450</name>
</gene>
<evidence type="ECO:0000313" key="2">
    <source>
        <dbReference type="Proteomes" id="UP001198612"/>
    </source>
</evidence>
<organism evidence="1 2">
    <name type="scientific">Blautia fusiformis</name>
    <dbReference type="NCBI Taxonomy" id="2881264"/>
    <lineage>
        <taxon>Bacteria</taxon>
        <taxon>Bacillati</taxon>
        <taxon>Bacillota</taxon>
        <taxon>Clostridia</taxon>
        <taxon>Lachnospirales</taxon>
        <taxon>Lachnospiraceae</taxon>
        <taxon>Blautia</taxon>
    </lineage>
</organism>
<accession>A0AAW4W5I5</accession>
<sequence length="134" mass="15602">MPVREALILLEYQGLVRRLPNNHVRVAELSGDCLDHIFELGLALEAEVLEKWADPEELPDEELEFHRYLYEKCPFDFQRKMLETFTEIYLCFGIRARDHKLEKDPAGGLKAYLEEIKQAIIKERGKINAGVKTD</sequence>
<keyword evidence="2" id="KW-1185">Reference proteome</keyword>
<dbReference type="Proteomes" id="UP001198612">
    <property type="component" value="Unassembled WGS sequence"/>
</dbReference>
<evidence type="ECO:0000313" key="1">
    <source>
        <dbReference type="EMBL" id="MCC2227251.1"/>
    </source>
</evidence>
<name>A0AAW4W5I5_9FIRM</name>
<dbReference type="EMBL" id="JAJEQQ010000006">
    <property type="protein sequence ID" value="MCC2227251.1"/>
    <property type="molecule type" value="Genomic_DNA"/>
</dbReference>